<sequence length="262" mass="28419">MRLHDLQHAIAERVLDRTPGRQDGEMLDHIDGLGLTPSQRLQIYRNNSLISLTEALKATFPVAHRLVGDGFFRTAGAAFIRAHPPREPRLAAYGAGFADFLQHYAPAAGLAYLPDLARLEWALNLAWHAPDESALTPADLAQAAEAMTALQLHPACRLLESPWPIETIWRVHQSHDDADVRVDLDAGGCYLLVYRQAFDVAMAAISRAELVMLARFADGATLEAAVTDALDADPDFDVAAALAAALTRGCLIQAPAETGRQT</sequence>
<dbReference type="Gene3D" id="1.10.150.690">
    <property type="entry name" value="DUF2063"/>
    <property type="match status" value="1"/>
</dbReference>
<dbReference type="Proteomes" id="UP000326202">
    <property type="component" value="Chromosome"/>
</dbReference>
<dbReference type="EMBL" id="CP042906">
    <property type="protein sequence ID" value="QEX16708.1"/>
    <property type="molecule type" value="Genomic_DNA"/>
</dbReference>
<reference evidence="2 3" key="1">
    <citation type="submission" date="2019-08" db="EMBL/GenBank/DDBJ databases">
        <title>Hyperibacter terrae gen. nov., sp. nov. and Hyperibacter viscosus sp. nov., two new members in the family Rhodospirillaceae isolated from the rhizosphere of Hypericum perforatum.</title>
        <authorList>
            <person name="Noviana Z."/>
        </authorList>
    </citation>
    <scope>NUCLEOTIDE SEQUENCE [LARGE SCALE GENOMIC DNA]</scope>
    <source>
        <strain evidence="2 3">R5913</strain>
    </source>
</reference>
<evidence type="ECO:0000259" key="1">
    <source>
        <dbReference type="Pfam" id="PF09836"/>
    </source>
</evidence>
<accession>A0A5J6MGU3</accession>
<proteinExistence type="predicted"/>
<dbReference type="AlphaFoldDB" id="A0A5J6MGU3"/>
<dbReference type="Pfam" id="PF09836">
    <property type="entry name" value="DUF2063"/>
    <property type="match status" value="1"/>
</dbReference>
<evidence type="ECO:0000313" key="3">
    <source>
        <dbReference type="Proteomes" id="UP000326202"/>
    </source>
</evidence>
<organism evidence="2 3">
    <name type="scientific">Hypericibacter terrae</name>
    <dbReference type="NCBI Taxonomy" id="2602015"/>
    <lineage>
        <taxon>Bacteria</taxon>
        <taxon>Pseudomonadati</taxon>
        <taxon>Pseudomonadota</taxon>
        <taxon>Alphaproteobacteria</taxon>
        <taxon>Rhodospirillales</taxon>
        <taxon>Dongiaceae</taxon>
        <taxon>Hypericibacter</taxon>
    </lineage>
</organism>
<keyword evidence="3" id="KW-1185">Reference proteome</keyword>
<dbReference type="KEGG" id="htq:FRZ44_20030"/>
<protein>
    <recommendedName>
        <fullName evidence="1">Putative DNA-binding domain-containing protein</fullName>
    </recommendedName>
</protein>
<feature type="domain" description="Putative DNA-binding" evidence="1">
    <location>
        <begin position="6"/>
        <end position="101"/>
    </location>
</feature>
<dbReference type="OrthoDB" id="4146344at2"/>
<dbReference type="InterPro" id="IPR018640">
    <property type="entry name" value="DUF2063"/>
</dbReference>
<evidence type="ECO:0000313" key="2">
    <source>
        <dbReference type="EMBL" id="QEX16708.1"/>
    </source>
</evidence>
<name>A0A5J6MGU3_9PROT</name>
<gene>
    <name evidence="2" type="ORF">FRZ44_20030</name>
</gene>
<dbReference type="InterPro" id="IPR044922">
    <property type="entry name" value="DUF2063_N_sf"/>
</dbReference>
<dbReference type="RefSeq" id="WP_151177032.1">
    <property type="nucleotide sequence ID" value="NZ_CP042906.1"/>
</dbReference>